<dbReference type="RefSeq" id="WP_008470404.1">
    <property type="nucleotide sequence ID" value="NZ_CAKE01000004.1"/>
</dbReference>
<dbReference type="Proteomes" id="UP000009320">
    <property type="component" value="Unassembled WGS sequence"/>
</dbReference>
<evidence type="ECO:0000313" key="2">
    <source>
        <dbReference type="EMBL" id="CCI81591.1"/>
    </source>
</evidence>
<gene>
    <name evidence="2" type="ORF">BN55_09275</name>
</gene>
<accession>I7JUQ1</accession>
<keyword evidence="1" id="KW-1133">Transmembrane helix</keyword>
<dbReference type="OrthoDB" id="9978426at2"/>
<dbReference type="AlphaFoldDB" id="I7JUQ1"/>
<reference evidence="2 3" key="1">
    <citation type="submission" date="2012-06" db="EMBL/GenBank/DDBJ databases">
        <title>Draft Genome Sequence of Lactobacillus hominis Strain CRBIP 24.179T, isolated from human intestine.</title>
        <authorList>
            <person name="Cousin S."/>
            <person name="Ma L."/>
            <person name="Bizet C."/>
            <person name="Loux V."/>
            <person name="Bouchier C."/>
            <person name="Clermont D."/>
            <person name="Creno S."/>
        </authorList>
    </citation>
    <scope>NUCLEOTIDE SEQUENCE [LARGE SCALE GENOMIC DNA]</scope>
    <source>
        <strain evidence="3">CRBIP 24.179T</strain>
    </source>
</reference>
<keyword evidence="1" id="KW-0472">Membrane</keyword>
<dbReference type="EMBL" id="CAKE01000004">
    <property type="protein sequence ID" value="CCI81591.1"/>
    <property type="molecule type" value="Genomic_DNA"/>
</dbReference>
<evidence type="ECO:0000256" key="1">
    <source>
        <dbReference type="SAM" id="Phobius"/>
    </source>
</evidence>
<keyword evidence="1" id="KW-0812">Transmembrane</keyword>
<feature type="transmembrane region" description="Helical" evidence="1">
    <location>
        <begin position="46"/>
        <end position="74"/>
    </location>
</feature>
<proteinExistence type="predicted"/>
<keyword evidence="3" id="KW-1185">Reference proteome</keyword>
<feature type="transmembrane region" description="Helical" evidence="1">
    <location>
        <begin position="6"/>
        <end position="25"/>
    </location>
</feature>
<protein>
    <submittedName>
        <fullName evidence="2">Uncharacterized protein</fullName>
    </submittedName>
</protein>
<evidence type="ECO:0000313" key="3">
    <source>
        <dbReference type="Proteomes" id="UP000009320"/>
    </source>
</evidence>
<dbReference type="GeneID" id="82848068"/>
<name>I7JUQ1_9LACO</name>
<organism evidence="2 3">
    <name type="scientific">Lactobacillus hominis DSM 23910 = CRBIP 24.179</name>
    <dbReference type="NCBI Taxonomy" id="1423758"/>
    <lineage>
        <taxon>Bacteria</taxon>
        <taxon>Bacillati</taxon>
        <taxon>Bacillota</taxon>
        <taxon>Bacilli</taxon>
        <taxon>Lactobacillales</taxon>
        <taxon>Lactobacillaceae</taxon>
        <taxon>Lactobacillus</taxon>
    </lineage>
</organism>
<sequence length="78" mass="9061">MIKVMSIAWYLLIGIFWLVSLYIVFYDAFNVFFPKSIRRQKLIHDIIPALIFTVIALIIALLPNFIGAAIQWIISLLH</sequence>
<comment type="caution">
    <text evidence="2">The sequence shown here is derived from an EMBL/GenBank/DDBJ whole genome shotgun (WGS) entry which is preliminary data.</text>
</comment>